<dbReference type="CDD" id="cd01086">
    <property type="entry name" value="MetAP1"/>
    <property type="match status" value="1"/>
</dbReference>
<feature type="binding site" evidence="6">
    <location>
        <position position="244"/>
    </location>
    <ligand>
        <name>a divalent metal cation</name>
        <dbReference type="ChEBI" id="CHEBI:60240"/>
        <label>1</label>
    </ligand>
</feature>
<evidence type="ECO:0000256" key="6">
    <source>
        <dbReference type="HAMAP-Rule" id="MF_01974"/>
    </source>
</evidence>
<dbReference type="InterPro" id="IPR000994">
    <property type="entry name" value="Pept_M24"/>
</dbReference>
<keyword evidence="4 6" id="KW-0479">Metal-binding</keyword>
<dbReference type="EMBL" id="FXYE01000001">
    <property type="protein sequence ID" value="SMX30719.1"/>
    <property type="molecule type" value="Genomic_DNA"/>
</dbReference>
<evidence type="ECO:0000313" key="10">
    <source>
        <dbReference type="Proteomes" id="UP000202922"/>
    </source>
</evidence>
<feature type="domain" description="Peptidase M24" evidence="8">
    <location>
        <begin position="24"/>
        <end position="251"/>
    </location>
</feature>
<proteinExistence type="inferred from homology"/>
<accession>A0A238JJ82</accession>
<evidence type="ECO:0000256" key="5">
    <source>
        <dbReference type="ARBA" id="ARBA00022801"/>
    </source>
</evidence>
<feature type="binding site" evidence="6">
    <location>
        <position position="187"/>
    </location>
    <ligand>
        <name>substrate</name>
    </ligand>
</feature>
<feature type="binding site" evidence="6">
    <location>
        <position position="213"/>
    </location>
    <ligand>
        <name>a divalent metal cation</name>
        <dbReference type="ChEBI" id="CHEBI:60240"/>
        <label>2</label>
        <note>catalytic</note>
    </ligand>
</feature>
<dbReference type="PANTHER" id="PTHR43330">
    <property type="entry name" value="METHIONINE AMINOPEPTIDASE"/>
    <property type="match status" value="1"/>
</dbReference>
<evidence type="ECO:0000256" key="2">
    <source>
        <dbReference type="ARBA" id="ARBA00022438"/>
    </source>
</evidence>
<feature type="binding site" evidence="6">
    <location>
        <position position="89"/>
    </location>
    <ligand>
        <name>substrate</name>
    </ligand>
</feature>
<feature type="binding site" evidence="6">
    <location>
        <position position="106"/>
    </location>
    <ligand>
        <name>a divalent metal cation</name>
        <dbReference type="ChEBI" id="CHEBI:60240"/>
        <label>1</label>
    </ligand>
</feature>
<dbReference type="GO" id="GO:0004239">
    <property type="term" value="F:initiator methionyl aminopeptidase activity"/>
    <property type="evidence" value="ECO:0007669"/>
    <property type="project" value="UniProtKB-UniRule"/>
</dbReference>
<dbReference type="HAMAP" id="MF_01974">
    <property type="entry name" value="MetAP_1"/>
    <property type="match status" value="1"/>
</dbReference>
<evidence type="ECO:0000256" key="7">
    <source>
        <dbReference type="RuleBase" id="RU003653"/>
    </source>
</evidence>
<sequence>MDEGAKGRMTRDGIRIYEPADFAGMHAAGKLAAEILDEIAEFVVVGQTTGELDRIITEKVTAAGATSATIGYKGYQHASCISVNHVVCHGIPGDKRLKDGDILNIDVTVIVDGWFGDTSRMYVAGKLSRKAERLIDVTHDALMRGIETVKPGNTFGDIGHAIQSFVEGHRMSVVRDFCGHGLGRVFHAPPNVLHYGRAGTGPVLEEGMFFTIEPMVNLGRPETKVLADDWTAVTRDKSLSAQFEHSVGVTATGFEIFTSSPAGKFHPTWG</sequence>
<evidence type="ECO:0000256" key="3">
    <source>
        <dbReference type="ARBA" id="ARBA00022670"/>
    </source>
</evidence>
<dbReference type="GO" id="GO:0005829">
    <property type="term" value="C:cytosol"/>
    <property type="evidence" value="ECO:0007669"/>
    <property type="project" value="TreeGrafter"/>
</dbReference>
<evidence type="ECO:0000313" key="9">
    <source>
        <dbReference type="EMBL" id="SMX30719.1"/>
    </source>
</evidence>
<reference evidence="10" key="1">
    <citation type="submission" date="2017-05" db="EMBL/GenBank/DDBJ databases">
        <authorList>
            <person name="Rodrigo-Torres L."/>
            <person name="Arahal R. D."/>
            <person name="Lucena T."/>
        </authorList>
    </citation>
    <scope>NUCLEOTIDE SEQUENCE [LARGE SCALE GENOMIC DNA]</scope>
    <source>
        <strain evidence="10">CECT 8621</strain>
    </source>
</reference>
<comment type="cofactor">
    <cofactor evidence="6">
        <name>Co(2+)</name>
        <dbReference type="ChEBI" id="CHEBI:48828"/>
    </cofactor>
    <cofactor evidence="6">
        <name>Zn(2+)</name>
        <dbReference type="ChEBI" id="CHEBI:29105"/>
    </cofactor>
    <cofactor evidence="6">
        <name>Mn(2+)</name>
        <dbReference type="ChEBI" id="CHEBI:29035"/>
    </cofactor>
    <cofactor evidence="6">
        <name>Fe(2+)</name>
        <dbReference type="ChEBI" id="CHEBI:29033"/>
    </cofactor>
    <text evidence="6">Binds 2 divalent metal cations per subunit. Has a high-affinity and a low affinity metal-binding site. The true nature of the physiological cofactor is under debate. The enzyme is active with cobalt, zinc, manganese or divalent iron ions. Most likely, methionine aminopeptidases function as mononuclear Fe(2+)-metalloproteases under physiological conditions, and the catalytically relevant metal-binding site has been assigned to the histidine-containing high-affinity site.</text>
</comment>
<dbReference type="GO" id="GO:0046872">
    <property type="term" value="F:metal ion binding"/>
    <property type="evidence" value="ECO:0007669"/>
    <property type="project" value="UniProtKB-UniRule"/>
</dbReference>
<name>A0A238JJ82_9RHOB</name>
<dbReference type="InterPro" id="IPR001714">
    <property type="entry name" value="Pept_M24_MAP"/>
</dbReference>
<keyword evidence="10" id="KW-1185">Reference proteome</keyword>
<dbReference type="GO" id="GO:0006508">
    <property type="term" value="P:proteolysis"/>
    <property type="evidence" value="ECO:0007669"/>
    <property type="project" value="UniProtKB-KW"/>
</dbReference>
<dbReference type="InterPro" id="IPR036005">
    <property type="entry name" value="Creatinase/aminopeptidase-like"/>
</dbReference>
<keyword evidence="5 6" id="KW-0378">Hydrolase</keyword>
<evidence type="ECO:0000256" key="4">
    <source>
        <dbReference type="ARBA" id="ARBA00022723"/>
    </source>
</evidence>
<comment type="subunit">
    <text evidence="6">Monomer.</text>
</comment>
<feature type="binding site" evidence="6">
    <location>
        <position position="117"/>
    </location>
    <ligand>
        <name>a divalent metal cation</name>
        <dbReference type="ChEBI" id="CHEBI:60240"/>
        <label>2</label>
        <note>catalytic</note>
    </ligand>
</feature>
<dbReference type="EC" id="3.4.11.18" evidence="6 7"/>
<dbReference type="PANTHER" id="PTHR43330:SF27">
    <property type="entry name" value="METHIONINE AMINOPEPTIDASE"/>
    <property type="match status" value="1"/>
</dbReference>
<evidence type="ECO:0000259" key="8">
    <source>
        <dbReference type="Pfam" id="PF00557"/>
    </source>
</evidence>
<dbReference type="SUPFAM" id="SSF55920">
    <property type="entry name" value="Creatinase/aminopeptidase"/>
    <property type="match status" value="1"/>
</dbReference>
<keyword evidence="2 6" id="KW-0031">Aminopeptidase</keyword>
<comment type="similarity">
    <text evidence="6">Belongs to the peptidase M24A family. Methionine aminopeptidase type 1 subfamily.</text>
</comment>
<dbReference type="GO" id="GO:0070006">
    <property type="term" value="F:metalloaminopeptidase activity"/>
    <property type="evidence" value="ECO:0007669"/>
    <property type="project" value="UniProtKB-UniRule"/>
</dbReference>
<feature type="binding site" evidence="6">
    <location>
        <position position="244"/>
    </location>
    <ligand>
        <name>a divalent metal cation</name>
        <dbReference type="ChEBI" id="CHEBI:60240"/>
        <label>2</label>
        <note>catalytic</note>
    </ligand>
</feature>
<comment type="function">
    <text evidence="1 6">Removes the N-terminal methionine from nascent proteins. The N-terminal methionine is often cleaved when the second residue in the primary sequence is small and uncharged (Met-Ala-, Cys, Gly, Pro, Ser, Thr, or Val). Requires deformylation of the N(alpha)-formylated initiator methionine before it can be hydrolyzed.</text>
</comment>
<organism evidence="9 10">
    <name type="scientific">Actibacterium lipolyticum</name>
    <dbReference type="NCBI Taxonomy" id="1524263"/>
    <lineage>
        <taxon>Bacteria</taxon>
        <taxon>Pseudomonadati</taxon>
        <taxon>Pseudomonadota</taxon>
        <taxon>Alphaproteobacteria</taxon>
        <taxon>Rhodobacterales</taxon>
        <taxon>Roseobacteraceae</taxon>
        <taxon>Actibacterium</taxon>
    </lineage>
</organism>
<feature type="binding site" evidence="6">
    <location>
        <position position="117"/>
    </location>
    <ligand>
        <name>a divalent metal cation</name>
        <dbReference type="ChEBI" id="CHEBI:60240"/>
        <label>1</label>
    </ligand>
</feature>
<dbReference type="Gene3D" id="3.90.230.10">
    <property type="entry name" value="Creatinase/methionine aminopeptidase superfamily"/>
    <property type="match status" value="1"/>
</dbReference>
<dbReference type="Pfam" id="PF00557">
    <property type="entry name" value="Peptidase_M24"/>
    <property type="match status" value="1"/>
</dbReference>
<dbReference type="InterPro" id="IPR002467">
    <property type="entry name" value="Pept_M24A_MAP1"/>
</dbReference>
<keyword evidence="3 6" id="KW-0645">Protease</keyword>
<dbReference type="AlphaFoldDB" id="A0A238JJ82"/>
<dbReference type="PRINTS" id="PR00599">
    <property type="entry name" value="MAPEPTIDASE"/>
</dbReference>
<feature type="binding site" evidence="6">
    <location>
        <position position="180"/>
    </location>
    <ligand>
        <name>a divalent metal cation</name>
        <dbReference type="ChEBI" id="CHEBI:60240"/>
        <label>2</label>
        <note>catalytic</note>
    </ligand>
</feature>
<gene>
    <name evidence="6 9" type="primary">map</name>
    <name evidence="9" type="ORF">COL8621_00080</name>
</gene>
<dbReference type="NCBIfam" id="TIGR00500">
    <property type="entry name" value="met_pdase_I"/>
    <property type="match status" value="1"/>
</dbReference>
<dbReference type="Proteomes" id="UP000202922">
    <property type="component" value="Unassembled WGS sequence"/>
</dbReference>
<protein>
    <recommendedName>
        <fullName evidence="6 7">Methionine aminopeptidase</fullName>
        <shortName evidence="6">MAP</shortName>
        <shortName evidence="6">MetAP</shortName>
        <ecNumber evidence="6 7">3.4.11.18</ecNumber>
    </recommendedName>
    <alternativeName>
        <fullName evidence="6">Peptidase M</fullName>
    </alternativeName>
</protein>
<dbReference type="PROSITE" id="PS00680">
    <property type="entry name" value="MAP_1"/>
    <property type="match status" value="1"/>
</dbReference>
<comment type="catalytic activity">
    <reaction evidence="6 7">
        <text>Release of N-terminal amino acids, preferentially methionine, from peptides and arylamides.</text>
        <dbReference type="EC" id="3.4.11.18"/>
    </reaction>
</comment>
<evidence type="ECO:0000256" key="1">
    <source>
        <dbReference type="ARBA" id="ARBA00002521"/>
    </source>
</evidence>